<reference evidence="2" key="1">
    <citation type="submission" date="2025-08" db="UniProtKB">
        <authorList>
            <consortium name="RefSeq"/>
        </authorList>
    </citation>
    <scope>IDENTIFICATION</scope>
    <source>
        <strain evidence="2">OHB3-1</strain>
    </source>
</reference>
<dbReference type="AlphaFoldDB" id="A0A6J1CVK5"/>
<dbReference type="PANTHER" id="PTHR48476">
    <property type="entry name" value="SHORT-CHAIN DEHYDROGENASE TIC 32, CHLOROPLASTIC-LIKE"/>
    <property type="match status" value="1"/>
</dbReference>
<dbReference type="InterPro" id="IPR036291">
    <property type="entry name" value="NAD(P)-bd_dom_sf"/>
</dbReference>
<dbReference type="OrthoDB" id="191139at2759"/>
<organism evidence="1 2">
    <name type="scientific">Momordica charantia</name>
    <name type="common">Bitter gourd</name>
    <name type="synonym">Balsam pear</name>
    <dbReference type="NCBI Taxonomy" id="3673"/>
    <lineage>
        <taxon>Eukaryota</taxon>
        <taxon>Viridiplantae</taxon>
        <taxon>Streptophyta</taxon>
        <taxon>Embryophyta</taxon>
        <taxon>Tracheophyta</taxon>
        <taxon>Spermatophyta</taxon>
        <taxon>Magnoliopsida</taxon>
        <taxon>eudicotyledons</taxon>
        <taxon>Gunneridae</taxon>
        <taxon>Pentapetalae</taxon>
        <taxon>rosids</taxon>
        <taxon>fabids</taxon>
        <taxon>Cucurbitales</taxon>
        <taxon>Cucurbitaceae</taxon>
        <taxon>Momordiceae</taxon>
        <taxon>Momordica</taxon>
    </lineage>
</organism>
<evidence type="ECO:0000313" key="2">
    <source>
        <dbReference type="RefSeq" id="XP_022145549.1"/>
    </source>
</evidence>
<dbReference type="CDD" id="cd05327">
    <property type="entry name" value="retinol-DH_like_SDR_c_like"/>
    <property type="match status" value="1"/>
</dbReference>
<dbReference type="GeneID" id="111014975"/>
<dbReference type="PANTHER" id="PTHR48476:SF1">
    <property type="entry name" value="SHORT-CHAIN DEHYDROGENASE TIC 32, CHLOROPLASTIC-LIKE"/>
    <property type="match status" value="1"/>
</dbReference>
<evidence type="ECO:0000313" key="1">
    <source>
        <dbReference type="Proteomes" id="UP000504603"/>
    </source>
</evidence>
<keyword evidence="1" id="KW-1185">Reference proteome</keyword>
<accession>A0A6J1CVK5</accession>
<dbReference type="InterPro" id="IPR055280">
    <property type="entry name" value="TIC32"/>
</dbReference>
<dbReference type="InterPro" id="IPR002347">
    <property type="entry name" value="SDR_fam"/>
</dbReference>
<name>A0A6J1CVK5_MOMCH</name>
<sequence>MLYKFLSSSPFFSTLLPPPPPSPPSTPPPHRLPEEALSISNKSCSSIIFFIEGKFSSLYCVWLLSIENRSMAIISLITGWPGPSGFGSASTAEQVTLGIDATNLTAIVTGGASGIGLETVRVLAMRKAHVIIGARNLDAANKAKQQLLEENPSAKLDILKLDLSSIKSTREFAENFIALNLPLNILINNAGVMFCPFQLSQDGIEMQFATNHLGHFLLTNLLLEKMKNTAKTTGIEGRIVNLSSIAHVHTYGDGIRFNKISEKNGYSDKRAYGQSKLANILHVKELTRRFQEEGVNITANAVHPGLIMTPLMRHSMLLMRLLQAFTFFIWKNVPQGAATSCYVALHPSLKGVSGRYYLDCNEKRPSSSARDETLAKKLWDFSNNLINSISKV</sequence>
<dbReference type="Pfam" id="PF00106">
    <property type="entry name" value="adh_short"/>
    <property type="match status" value="1"/>
</dbReference>
<dbReference type="KEGG" id="mcha:111014975"/>
<dbReference type="SUPFAM" id="SSF51735">
    <property type="entry name" value="NAD(P)-binding Rossmann-fold domains"/>
    <property type="match status" value="1"/>
</dbReference>
<dbReference type="PRINTS" id="PR00081">
    <property type="entry name" value="GDHRDH"/>
</dbReference>
<dbReference type="RefSeq" id="XP_022145549.1">
    <property type="nucleotide sequence ID" value="XM_022289857.1"/>
</dbReference>
<dbReference type="Gene3D" id="3.40.50.720">
    <property type="entry name" value="NAD(P)-binding Rossmann-like Domain"/>
    <property type="match status" value="1"/>
</dbReference>
<gene>
    <name evidence="2" type="primary">LOC111014975</name>
</gene>
<dbReference type="Proteomes" id="UP000504603">
    <property type="component" value="Unplaced"/>
</dbReference>
<protein>
    <submittedName>
        <fullName evidence="2">Short-chain dehydrogenase TIC 32, chloroplastic-like</fullName>
    </submittedName>
</protein>
<proteinExistence type="predicted"/>